<organism evidence="2">
    <name type="scientific">Alkalihalophilus sp. As8PL</name>
    <dbReference type="NCBI Taxonomy" id="3237103"/>
    <lineage>
        <taxon>Bacteria</taxon>
        <taxon>Bacillati</taxon>
        <taxon>Bacillota</taxon>
        <taxon>Bacilli</taxon>
        <taxon>Bacillales</taxon>
        <taxon>Bacillaceae</taxon>
        <taxon>Alkalihalophilus</taxon>
    </lineage>
</organism>
<dbReference type="RefSeq" id="WP_368505507.1">
    <property type="nucleotide sequence ID" value="NZ_CP162551.1"/>
</dbReference>
<dbReference type="AlphaFoldDB" id="A0AB39BXX9"/>
<accession>A0AB39BXX9</accession>
<dbReference type="Pfam" id="PF13349">
    <property type="entry name" value="DUF4097"/>
    <property type="match status" value="1"/>
</dbReference>
<feature type="domain" description="DUF4097" evidence="1">
    <location>
        <begin position="46"/>
        <end position="286"/>
    </location>
</feature>
<dbReference type="PROSITE" id="PS51257">
    <property type="entry name" value="PROKAR_LIPOPROTEIN"/>
    <property type="match status" value="1"/>
</dbReference>
<name>A0AB39BXX9_9BACI</name>
<dbReference type="EMBL" id="CP162551">
    <property type="protein sequence ID" value="XDI38191.1"/>
    <property type="molecule type" value="Genomic_DNA"/>
</dbReference>
<reference evidence="2" key="1">
    <citation type="submission" date="2024-07" db="EMBL/GenBank/DDBJ databases">
        <title>Identification and characteristics of an arsenic-resistant bacterial isolate, which belongs to a novel species.</title>
        <authorList>
            <person name="Juszczyk A."/>
            <person name="Kowalczyk A."/>
            <person name="Was K."/>
            <person name="Kosowicz W."/>
            <person name="Budzyn A."/>
            <person name="Latowski D."/>
        </authorList>
    </citation>
    <scope>NUCLEOTIDE SEQUENCE</scope>
    <source>
        <strain evidence="2">As8PL</strain>
    </source>
</reference>
<evidence type="ECO:0000259" key="1">
    <source>
        <dbReference type="Pfam" id="PF13349"/>
    </source>
</evidence>
<evidence type="ECO:0000313" key="2">
    <source>
        <dbReference type="EMBL" id="XDI38191.1"/>
    </source>
</evidence>
<protein>
    <submittedName>
        <fullName evidence="2">DUF4097 family beta strand repeat-containing protein</fullName>
    </submittedName>
</protein>
<dbReference type="PANTHER" id="PTHR34094:SF1">
    <property type="entry name" value="PROTEIN FAM185A"/>
    <property type="match status" value="1"/>
</dbReference>
<gene>
    <name evidence="2" type="ORF">AB3N04_07685</name>
</gene>
<dbReference type="InterPro" id="IPR025164">
    <property type="entry name" value="Toastrack_DUF4097"/>
</dbReference>
<sequence>MKKLAGVTLMVVGLIVFLSTLGSCFSISSSGEKLEEVRIDLQETHHLLLESTSIDIRIEKAEGNELIVEVEEKQRNHDLIFDERGDRITVKMVEGNRFSLPFFNPRPETEMIVFIREQHLDKLEIKTVSGDVSSHTRLLVGDLHFRTTSGDIEATEINASQAILSSTSGNVVVDSFMGGQAAAKTVSGDIEIGGIDGDIDLDTVSGDILVTYTDGNQDAHLKTVSGDIEVLVQDLNATLDLKTTSGDIEIDEMLTEQRFQSRRVTGTAGDGDYMISSVTTSGDMSILKQ</sequence>
<dbReference type="PANTHER" id="PTHR34094">
    <property type="match status" value="1"/>
</dbReference>
<proteinExistence type="predicted"/>